<evidence type="ECO:0000313" key="15">
    <source>
        <dbReference type="EMBL" id="MFC3265895.1"/>
    </source>
</evidence>
<keyword evidence="5 13" id="KW-0963">Cytoplasm</keyword>
<accession>A0ABV7LE18</accession>
<dbReference type="RefSeq" id="WP_376830982.1">
    <property type="nucleotide sequence ID" value="NZ_JBHLWR010000006.1"/>
</dbReference>
<evidence type="ECO:0000256" key="11">
    <source>
        <dbReference type="ARBA" id="ARBA00029774"/>
    </source>
</evidence>
<dbReference type="EMBL" id="JBHRUV010000024">
    <property type="protein sequence ID" value="MFC3265895.1"/>
    <property type="molecule type" value="Genomic_DNA"/>
</dbReference>
<comment type="subcellular location">
    <subcellularLocation>
        <location evidence="1 13">Cytoplasm</location>
    </subcellularLocation>
</comment>
<comment type="similarity">
    <text evidence="2 13">Belongs to the SUA5 family.</text>
</comment>
<feature type="domain" description="YrdC-like" evidence="14">
    <location>
        <begin position="12"/>
        <end position="199"/>
    </location>
</feature>
<dbReference type="GO" id="GO:0061710">
    <property type="term" value="F:L-threonylcarbamoyladenylate synthase"/>
    <property type="evidence" value="ECO:0007669"/>
    <property type="project" value="UniProtKB-EC"/>
</dbReference>
<dbReference type="PIRSF" id="PIRSF004930">
    <property type="entry name" value="Tln_factor_SUA5"/>
    <property type="match status" value="1"/>
</dbReference>
<name>A0ABV7LE18_9HYPH</name>
<dbReference type="InterPro" id="IPR038385">
    <property type="entry name" value="Sua5/YwlC_C"/>
</dbReference>
<evidence type="ECO:0000256" key="9">
    <source>
        <dbReference type="ARBA" id="ARBA00022741"/>
    </source>
</evidence>
<gene>
    <name evidence="15" type="ORF">ACFOEX_05945</name>
</gene>
<dbReference type="SUPFAM" id="SSF55821">
    <property type="entry name" value="YrdC/RibB"/>
    <property type="match status" value="1"/>
</dbReference>
<dbReference type="Proteomes" id="UP001595536">
    <property type="component" value="Unassembled WGS sequence"/>
</dbReference>
<evidence type="ECO:0000313" key="16">
    <source>
        <dbReference type="Proteomes" id="UP001595536"/>
    </source>
</evidence>
<keyword evidence="16" id="KW-1185">Reference proteome</keyword>
<evidence type="ECO:0000259" key="14">
    <source>
        <dbReference type="PROSITE" id="PS51163"/>
    </source>
</evidence>
<evidence type="ECO:0000256" key="5">
    <source>
        <dbReference type="ARBA" id="ARBA00022490"/>
    </source>
</evidence>
<evidence type="ECO:0000256" key="8">
    <source>
        <dbReference type="ARBA" id="ARBA00022695"/>
    </source>
</evidence>
<dbReference type="Gene3D" id="3.90.870.10">
    <property type="entry name" value="DHBP synthase"/>
    <property type="match status" value="1"/>
</dbReference>
<dbReference type="PROSITE" id="PS51163">
    <property type="entry name" value="YRDC"/>
    <property type="match status" value="1"/>
</dbReference>
<evidence type="ECO:0000256" key="2">
    <source>
        <dbReference type="ARBA" id="ARBA00007663"/>
    </source>
</evidence>
<dbReference type="InterPro" id="IPR050156">
    <property type="entry name" value="TC-AMP_synthase_SUA5"/>
</dbReference>
<keyword evidence="10 13" id="KW-0067">ATP-binding</keyword>
<dbReference type="Pfam" id="PF03481">
    <property type="entry name" value="Sua5_C"/>
    <property type="match status" value="1"/>
</dbReference>
<dbReference type="PANTHER" id="PTHR17490">
    <property type="entry name" value="SUA5"/>
    <property type="match status" value="1"/>
</dbReference>
<dbReference type="InterPro" id="IPR006070">
    <property type="entry name" value="Sua5-like_dom"/>
</dbReference>
<keyword evidence="6 13" id="KW-0808">Transferase</keyword>
<dbReference type="Gene3D" id="3.40.50.11030">
    <property type="entry name" value="Threonylcarbamoyl-AMP synthase, C-terminal domain"/>
    <property type="match status" value="1"/>
</dbReference>
<comment type="caution">
    <text evidence="15">The sequence shown here is derived from an EMBL/GenBank/DDBJ whole genome shotgun (WGS) entry which is preliminary data.</text>
</comment>
<comment type="catalytic activity">
    <reaction evidence="12 13">
        <text>L-threonine + hydrogencarbonate + ATP = L-threonylcarbamoyladenylate + diphosphate + H2O</text>
        <dbReference type="Rhea" id="RHEA:36407"/>
        <dbReference type="ChEBI" id="CHEBI:15377"/>
        <dbReference type="ChEBI" id="CHEBI:17544"/>
        <dbReference type="ChEBI" id="CHEBI:30616"/>
        <dbReference type="ChEBI" id="CHEBI:33019"/>
        <dbReference type="ChEBI" id="CHEBI:57926"/>
        <dbReference type="ChEBI" id="CHEBI:73682"/>
        <dbReference type="EC" id="2.7.7.87"/>
    </reaction>
</comment>
<protein>
    <recommendedName>
        <fullName evidence="4 13">Threonylcarbamoyl-AMP synthase</fullName>
        <shortName evidence="13">TC-AMP synthase</shortName>
        <ecNumber evidence="3 13">2.7.7.87</ecNumber>
    </recommendedName>
    <alternativeName>
        <fullName evidence="11 13">L-threonylcarbamoyladenylate synthase</fullName>
    </alternativeName>
</protein>
<dbReference type="InterPro" id="IPR005145">
    <property type="entry name" value="Sua5_C"/>
</dbReference>
<evidence type="ECO:0000256" key="1">
    <source>
        <dbReference type="ARBA" id="ARBA00004496"/>
    </source>
</evidence>
<dbReference type="NCBIfam" id="TIGR00057">
    <property type="entry name" value="L-threonylcarbamoyladenylate synthase"/>
    <property type="match status" value="1"/>
</dbReference>
<evidence type="ECO:0000256" key="7">
    <source>
        <dbReference type="ARBA" id="ARBA00022694"/>
    </source>
</evidence>
<evidence type="ECO:0000256" key="4">
    <source>
        <dbReference type="ARBA" id="ARBA00015492"/>
    </source>
</evidence>
<dbReference type="InterPro" id="IPR017945">
    <property type="entry name" value="DHBP_synth_RibB-like_a/b_dom"/>
</dbReference>
<keyword evidence="9 13" id="KW-0547">Nucleotide-binding</keyword>
<dbReference type="InterPro" id="IPR010923">
    <property type="entry name" value="T(6)A37_SUA5"/>
</dbReference>
<evidence type="ECO:0000256" key="13">
    <source>
        <dbReference type="PIRNR" id="PIRNR004930"/>
    </source>
</evidence>
<proteinExistence type="inferred from homology"/>
<keyword evidence="7 13" id="KW-0819">tRNA processing</keyword>
<evidence type="ECO:0000256" key="6">
    <source>
        <dbReference type="ARBA" id="ARBA00022679"/>
    </source>
</evidence>
<reference evidence="16" key="1">
    <citation type="journal article" date="2019" name="Int. J. Syst. Evol. Microbiol.">
        <title>The Global Catalogue of Microorganisms (GCM) 10K type strain sequencing project: providing services to taxonomists for standard genome sequencing and annotation.</title>
        <authorList>
            <consortium name="The Broad Institute Genomics Platform"/>
            <consortium name="The Broad Institute Genome Sequencing Center for Infectious Disease"/>
            <person name="Wu L."/>
            <person name="Ma J."/>
        </authorList>
    </citation>
    <scope>NUCLEOTIDE SEQUENCE [LARGE SCALE GENOMIC DNA]</scope>
    <source>
        <strain evidence="16">CCM 7941</strain>
    </source>
</reference>
<organism evidence="15 16">
    <name type="scientific">Camelimonas abortus</name>
    <dbReference type="NCBI Taxonomy" id="1017184"/>
    <lineage>
        <taxon>Bacteria</taxon>
        <taxon>Pseudomonadati</taxon>
        <taxon>Pseudomonadota</taxon>
        <taxon>Alphaproteobacteria</taxon>
        <taxon>Hyphomicrobiales</taxon>
        <taxon>Chelatococcaceae</taxon>
        <taxon>Camelimonas</taxon>
    </lineage>
</organism>
<dbReference type="PANTHER" id="PTHR17490:SF16">
    <property type="entry name" value="THREONYLCARBAMOYL-AMP SYNTHASE"/>
    <property type="match status" value="1"/>
</dbReference>
<dbReference type="Pfam" id="PF01300">
    <property type="entry name" value="Sua5_yciO_yrdC"/>
    <property type="match status" value="1"/>
</dbReference>
<keyword evidence="8 13" id="KW-0548">Nucleotidyltransferase</keyword>
<evidence type="ECO:0000256" key="12">
    <source>
        <dbReference type="ARBA" id="ARBA00048366"/>
    </source>
</evidence>
<comment type="function">
    <text evidence="13">Required for the formation of a threonylcarbamoyl group on adenosine at position 37 (t(6)A37) in tRNAs that read codons beginning with adenine.</text>
</comment>
<evidence type="ECO:0000256" key="3">
    <source>
        <dbReference type="ARBA" id="ARBA00012584"/>
    </source>
</evidence>
<dbReference type="EC" id="2.7.7.87" evidence="3 13"/>
<evidence type="ECO:0000256" key="10">
    <source>
        <dbReference type="ARBA" id="ARBA00022840"/>
    </source>
</evidence>
<sequence length="325" mass="32519">MTPPTLRLDPGPAGLERAAQLLRDGALVAFPTETVYGLGADAANGAAVARVYAAKGRPSFNPLIVHVPDLAGARRYGLFDALALRLAETFWPGPLTLVLPAAPDSPVSALATAGLETVALRVPASDIARDLLARAGAPVVAPSANRSGHVSPTSAAHVLADLDGRIDAVIDGGDTAVGVESTVVAVADGAATLLRPGGVTRAQLEAALGRPLADNRAAGPAKPASPGMLASHYAPNAAVRLNVTEVRPGEALLTFAGQRPPGTELAAAVTDLSPSGDLAEAAARLFGALRALDAAGAAAIAVAPVPADGLGEAINDRLRRAAAPR</sequence>